<dbReference type="EMBL" id="CAJNOK010047172">
    <property type="protein sequence ID" value="CAF1586632.1"/>
    <property type="molecule type" value="Genomic_DNA"/>
</dbReference>
<dbReference type="Pfam" id="PF00008">
    <property type="entry name" value="EGF"/>
    <property type="match status" value="1"/>
</dbReference>
<feature type="disulfide bond" evidence="1">
    <location>
        <begin position="27"/>
        <end position="36"/>
    </location>
</feature>
<dbReference type="AlphaFoldDB" id="A0A8S2VIY9"/>
<comment type="caution">
    <text evidence="4">The sequence shown here is derived from an EMBL/GenBank/DDBJ whole genome shotgun (WGS) entry which is preliminary data.</text>
</comment>
<gene>
    <name evidence="3" type="ORF">OVA965_LOCUS41291</name>
    <name evidence="4" type="ORF">TMI583_LOCUS42896</name>
</gene>
<name>A0A8S2VIY9_9BILA</name>
<dbReference type="EMBL" id="CAJOBA010070415">
    <property type="protein sequence ID" value="CAF4388236.1"/>
    <property type="molecule type" value="Genomic_DNA"/>
</dbReference>
<dbReference type="PROSITE" id="PS50026">
    <property type="entry name" value="EGF_3"/>
    <property type="match status" value="1"/>
</dbReference>
<accession>A0A8S2VIY9</accession>
<reference evidence="4" key="1">
    <citation type="submission" date="2021-02" db="EMBL/GenBank/DDBJ databases">
        <authorList>
            <person name="Nowell W R."/>
        </authorList>
    </citation>
    <scope>NUCLEOTIDE SEQUENCE</scope>
</reference>
<evidence type="ECO:0000313" key="4">
    <source>
        <dbReference type="EMBL" id="CAF4388236.1"/>
    </source>
</evidence>
<feature type="domain" description="EGF-like" evidence="2">
    <location>
        <begin position="1"/>
        <end position="37"/>
    </location>
</feature>
<dbReference type="InterPro" id="IPR000742">
    <property type="entry name" value="EGF"/>
</dbReference>
<comment type="caution">
    <text evidence="1">Lacks conserved residue(s) required for the propagation of feature annotation.</text>
</comment>
<dbReference type="Gene3D" id="2.10.25.10">
    <property type="entry name" value="Laminin"/>
    <property type="match status" value="1"/>
</dbReference>
<dbReference type="PROSITE" id="PS01186">
    <property type="entry name" value="EGF_2"/>
    <property type="match status" value="1"/>
</dbReference>
<sequence>SVDPCTSYPCGQGSCRKDRNQQPYCECYSGYTGSRCETREVYLTFE</sequence>
<evidence type="ECO:0000313" key="3">
    <source>
        <dbReference type="EMBL" id="CAF1586632.1"/>
    </source>
</evidence>
<evidence type="ECO:0000313" key="5">
    <source>
        <dbReference type="Proteomes" id="UP000682733"/>
    </source>
</evidence>
<feature type="disulfide bond" evidence="1">
    <location>
        <begin position="5"/>
        <end position="15"/>
    </location>
</feature>
<dbReference type="Proteomes" id="UP000682733">
    <property type="component" value="Unassembled WGS sequence"/>
</dbReference>
<proteinExistence type="predicted"/>
<evidence type="ECO:0000256" key="1">
    <source>
        <dbReference type="PROSITE-ProRule" id="PRU00076"/>
    </source>
</evidence>
<evidence type="ECO:0000259" key="2">
    <source>
        <dbReference type="PROSITE" id="PS50026"/>
    </source>
</evidence>
<dbReference type="SUPFAM" id="SSF57196">
    <property type="entry name" value="EGF/Laminin"/>
    <property type="match status" value="1"/>
</dbReference>
<organism evidence="4 5">
    <name type="scientific">Didymodactylos carnosus</name>
    <dbReference type="NCBI Taxonomy" id="1234261"/>
    <lineage>
        <taxon>Eukaryota</taxon>
        <taxon>Metazoa</taxon>
        <taxon>Spiralia</taxon>
        <taxon>Gnathifera</taxon>
        <taxon>Rotifera</taxon>
        <taxon>Eurotatoria</taxon>
        <taxon>Bdelloidea</taxon>
        <taxon>Philodinida</taxon>
        <taxon>Philodinidae</taxon>
        <taxon>Didymodactylos</taxon>
    </lineage>
</organism>
<feature type="non-terminal residue" evidence="4">
    <location>
        <position position="1"/>
    </location>
</feature>
<keyword evidence="1" id="KW-1015">Disulfide bond</keyword>
<dbReference type="Proteomes" id="UP000677228">
    <property type="component" value="Unassembled WGS sequence"/>
</dbReference>
<protein>
    <recommendedName>
        <fullName evidence="2">EGF-like domain-containing protein</fullName>
    </recommendedName>
</protein>
<dbReference type="PROSITE" id="PS00022">
    <property type="entry name" value="EGF_1"/>
    <property type="match status" value="1"/>
</dbReference>
<keyword evidence="1" id="KW-0245">EGF-like domain</keyword>